<protein>
    <submittedName>
        <fullName evidence="5">Putative lipid-binding transport protein (Tim44 family)</fullName>
    </submittedName>
</protein>
<dbReference type="Gene3D" id="3.10.450.240">
    <property type="match status" value="1"/>
</dbReference>
<proteinExistence type="predicted"/>
<organism evidence="5 6">
    <name type="scientific">Oharaeibacter diazotrophicus</name>
    <dbReference type="NCBI Taxonomy" id="1920512"/>
    <lineage>
        <taxon>Bacteria</taxon>
        <taxon>Pseudomonadati</taxon>
        <taxon>Pseudomonadota</taxon>
        <taxon>Alphaproteobacteria</taxon>
        <taxon>Hyphomicrobiales</taxon>
        <taxon>Pleomorphomonadaceae</taxon>
        <taxon>Oharaeibacter</taxon>
    </lineage>
</organism>
<evidence type="ECO:0000313" key="6">
    <source>
        <dbReference type="Proteomes" id="UP000294547"/>
    </source>
</evidence>
<feature type="transmembrane region" description="Helical" evidence="2">
    <location>
        <begin position="86"/>
        <end position="109"/>
    </location>
</feature>
<keyword evidence="2" id="KW-1133">Transmembrane helix</keyword>
<dbReference type="PANTHER" id="PTHR41542">
    <property type="entry name" value="BLL5807 PROTEIN"/>
    <property type="match status" value="1"/>
</dbReference>
<feature type="domain" description="Tim44-like" evidence="4">
    <location>
        <begin position="179"/>
        <end position="323"/>
    </location>
</feature>
<evidence type="ECO:0000259" key="4">
    <source>
        <dbReference type="SMART" id="SM00978"/>
    </source>
</evidence>
<dbReference type="AlphaFoldDB" id="A0A4R6RI90"/>
<keyword evidence="3" id="KW-0732">Signal</keyword>
<dbReference type="Proteomes" id="UP000294547">
    <property type="component" value="Unassembled WGS sequence"/>
</dbReference>
<dbReference type="PANTHER" id="PTHR41542:SF1">
    <property type="entry name" value="BLL5807 PROTEIN"/>
    <property type="match status" value="1"/>
</dbReference>
<dbReference type="Pfam" id="PF04280">
    <property type="entry name" value="Tim44"/>
    <property type="match status" value="1"/>
</dbReference>
<evidence type="ECO:0000256" key="1">
    <source>
        <dbReference type="SAM" id="MobiDB-lite"/>
    </source>
</evidence>
<keyword evidence="2" id="KW-0812">Transmembrane</keyword>
<accession>A0A4R6RI90</accession>
<dbReference type="InterPro" id="IPR032710">
    <property type="entry name" value="NTF2-like_dom_sf"/>
</dbReference>
<dbReference type="SMART" id="SM00978">
    <property type="entry name" value="Tim44"/>
    <property type="match status" value="1"/>
</dbReference>
<feature type="transmembrane region" description="Helical" evidence="2">
    <location>
        <begin position="116"/>
        <end position="139"/>
    </location>
</feature>
<dbReference type="EMBL" id="SNXY01000006">
    <property type="protein sequence ID" value="TDP86219.1"/>
    <property type="molecule type" value="Genomic_DNA"/>
</dbReference>
<evidence type="ECO:0000313" key="5">
    <source>
        <dbReference type="EMBL" id="TDP86219.1"/>
    </source>
</evidence>
<feature type="signal peptide" evidence="3">
    <location>
        <begin position="1"/>
        <end position="23"/>
    </location>
</feature>
<keyword evidence="2" id="KW-0472">Membrane</keyword>
<sequence>MLFTRLRALPALLALALTLTVVAVDHAEARRGGSFGSRGTRTYAAPPVTSTAPREVAPVQRTMTPRPAQEQTGSTLGAQQTRRPGLLGGFGGSLLGGLVAGGLLGMLLGHGFGGGAGFLGMILQLGLLALGAMLLMRFLRGRRSQQPSYAGPAGGAYGYGRVPDVDVRGPAAGAHAGAAASAPRQGGSDEIGLGADDFDAFERLLAEIQDAYAREDFGALRSRTTPEVMGFFSEELAANATRGLRNDVSGTRLLQGDLAEAWRENGADYATVAMRWENVDVMRDRSTGRVVEGDPDRPTEATELWTFVRARPGEPWKLSAIQEA</sequence>
<gene>
    <name evidence="5" type="ORF">EDD54_0087</name>
</gene>
<feature type="compositionally biased region" description="Polar residues" evidence="1">
    <location>
        <begin position="69"/>
        <end position="82"/>
    </location>
</feature>
<dbReference type="SUPFAM" id="SSF54427">
    <property type="entry name" value="NTF2-like"/>
    <property type="match status" value="1"/>
</dbReference>
<feature type="region of interest" description="Disordered" evidence="1">
    <location>
        <begin position="33"/>
        <end position="82"/>
    </location>
</feature>
<evidence type="ECO:0000256" key="2">
    <source>
        <dbReference type="SAM" id="Phobius"/>
    </source>
</evidence>
<dbReference type="OrthoDB" id="9780873at2"/>
<name>A0A4R6RI90_9HYPH</name>
<keyword evidence="6" id="KW-1185">Reference proteome</keyword>
<reference evidence="5 6" key="1">
    <citation type="submission" date="2019-03" db="EMBL/GenBank/DDBJ databases">
        <title>Genomic Encyclopedia of Type Strains, Phase IV (KMG-IV): sequencing the most valuable type-strain genomes for metagenomic binning, comparative biology and taxonomic classification.</title>
        <authorList>
            <person name="Goeker M."/>
        </authorList>
    </citation>
    <scope>NUCLEOTIDE SEQUENCE [LARGE SCALE GENOMIC DNA]</scope>
    <source>
        <strain evidence="5 6">DSM 102969</strain>
    </source>
</reference>
<comment type="caution">
    <text evidence="5">The sequence shown here is derived from an EMBL/GenBank/DDBJ whole genome shotgun (WGS) entry which is preliminary data.</text>
</comment>
<feature type="chain" id="PRO_5020272732" evidence="3">
    <location>
        <begin position="24"/>
        <end position="324"/>
    </location>
</feature>
<evidence type="ECO:0000256" key="3">
    <source>
        <dbReference type="SAM" id="SignalP"/>
    </source>
</evidence>
<dbReference type="InterPro" id="IPR007379">
    <property type="entry name" value="Tim44-like_dom"/>
</dbReference>
<dbReference type="RefSeq" id="WP_126537610.1">
    <property type="nucleotide sequence ID" value="NZ_BSPM01000008.1"/>
</dbReference>